<name>A0A4Q1C9G9_9BACT</name>
<evidence type="ECO:0000313" key="2">
    <source>
        <dbReference type="EMBL" id="RXK55598.1"/>
    </source>
</evidence>
<accession>A0A4Q1C9G9</accession>
<dbReference type="InterPro" id="IPR025737">
    <property type="entry name" value="FApF"/>
</dbReference>
<gene>
    <name evidence="2" type="ORF">ESB00_06840</name>
</gene>
<dbReference type="Pfam" id="PF13557">
    <property type="entry name" value="Phenol_MetA_deg"/>
    <property type="match status" value="1"/>
</dbReference>
<dbReference type="OrthoDB" id="189778at2"/>
<protein>
    <submittedName>
        <fullName evidence="2">Transporter</fullName>
    </submittedName>
</protein>
<proteinExistence type="predicted"/>
<organism evidence="2 3">
    <name type="scientific">Oleiharenicola lentus</name>
    <dbReference type="NCBI Taxonomy" id="2508720"/>
    <lineage>
        <taxon>Bacteria</taxon>
        <taxon>Pseudomonadati</taxon>
        <taxon>Verrucomicrobiota</taxon>
        <taxon>Opitutia</taxon>
        <taxon>Opitutales</taxon>
        <taxon>Opitutaceae</taxon>
        <taxon>Oleiharenicola</taxon>
    </lineage>
</organism>
<keyword evidence="3" id="KW-1185">Reference proteome</keyword>
<feature type="signal peptide" evidence="1">
    <location>
        <begin position="1"/>
        <end position="23"/>
    </location>
</feature>
<dbReference type="Proteomes" id="UP000290218">
    <property type="component" value="Unassembled WGS sequence"/>
</dbReference>
<comment type="caution">
    <text evidence="2">The sequence shown here is derived from an EMBL/GenBank/DDBJ whole genome shotgun (WGS) entry which is preliminary data.</text>
</comment>
<dbReference type="AlphaFoldDB" id="A0A4Q1C9G9"/>
<sequence>MYRALRHSLVLASLLLAAGWAGAQITEHPATVAPGSFLIEMDALSLTLDKEGGGKYTAVGAGSVFVSTGLTENWDVQVGAELFISQKFESGGFTERNSGIGDLYVRTKYRFYDNPESGTMIALLPYVKIPTNSGGVGNDALEGGFIVPWSTNLAGGFHCDIMAELDFLRNDNDDGYDTYWYASASLTRSLTKAVGLYGEVALGKSSGASASEGVMGAGVTLAVSENTWWDFAVYKGLSRGAADWNHVIRFNFGF</sequence>
<dbReference type="RefSeq" id="WP_129046963.1">
    <property type="nucleotide sequence ID" value="NZ_SDHX01000001.1"/>
</dbReference>
<reference evidence="2 3" key="1">
    <citation type="submission" date="2019-01" db="EMBL/GenBank/DDBJ databases">
        <title>Lacunisphaera sp. strain TWA-58.</title>
        <authorList>
            <person name="Chen W.-M."/>
        </authorList>
    </citation>
    <scope>NUCLEOTIDE SEQUENCE [LARGE SCALE GENOMIC DNA]</scope>
    <source>
        <strain evidence="2 3">TWA-58</strain>
    </source>
</reference>
<feature type="chain" id="PRO_5020849272" evidence="1">
    <location>
        <begin position="24"/>
        <end position="254"/>
    </location>
</feature>
<evidence type="ECO:0000256" key="1">
    <source>
        <dbReference type="SAM" id="SignalP"/>
    </source>
</evidence>
<evidence type="ECO:0000313" key="3">
    <source>
        <dbReference type="Proteomes" id="UP000290218"/>
    </source>
</evidence>
<keyword evidence="1" id="KW-0732">Signal</keyword>
<dbReference type="EMBL" id="SDHX01000001">
    <property type="protein sequence ID" value="RXK55598.1"/>
    <property type="molecule type" value="Genomic_DNA"/>
</dbReference>